<organism evidence="1">
    <name type="scientific">marine sediment metagenome</name>
    <dbReference type="NCBI Taxonomy" id="412755"/>
    <lineage>
        <taxon>unclassified sequences</taxon>
        <taxon>metagenomes</taxon>
        <taxon>ecological metagenomes</taxon>
    </lineage>
</organism>
<evidence type="ECO:0000313" key="1">
    <source>
        <dbReference type="EMBL" id="KKN86812.1"/>
    </source>
</evidence>
<name>A0A0F9UHK7_9ZZZZ</name>
<comment type="caution">
    <text evidence="1">The sequence shown here is derived from an EMBL/GenBank/DDBJ whole genome shotgun (WGS) entry which is preliminary data.</text>
</comment>
<sequence length="149" mass="17170">MVRINMDALSEYVALLEQLGEEYDLIDQSGKMGDKRKKEIKKQINDISDKLGGKNQRVILPLPTLKKMFDRRITKKGGEVIEGKLRDVIGIKRFQNICDKITTYVLNTAKFEEARIQGRITEEELKEATSEVDYTPAVYFPVLTEEEEE</sequence>
<dbReference type="AlphaFoldDB" id="A0A0F9UHK7"/>
<dbReference type="EMBL" id="LAZR01000143">
    <property type="protein sequence ID" value="KKN86812.1"/>
    <property type="molecule type" value="Genomic_DNA"/>
</dbReference>
<reference evidence="1" key="1">
    <citation type="journal article" date="2015" name="Nature">
        <title>Complex archaea that bridge the gap between prokaryotes and eukaryotes.</title>
        <authorList>
            <person name="Spang A."/>
            <person name="Saw J.H."/>
            <person name="Jorgensen S.L."/>
            <person name="Zaremba-Niedzwiedzka K."/>
            <person name="Martijn J."/>
            <person name="Lind A.E."/>
            <person name="van Eijk R."/>
            <person name="Schleper C."/>
            <person name="Guy L."/>
            <person name="Ettema T.J."/>
        </authorList>
    </citation>
    <scope>NUCLEOTIDE SEQUENCE</scope>
</reference>
<gene>
    <name evidence="1" type="ORF">LCGC14_0263710</name>
</gene>
<proteinExistence type="predicted"/>
<accession>A0A0F9UHK7</accession>
<protein>
    <submittedName>
        <fullName evidence="1">Uncharacterized protein</fullName>
    </submittedName>
</protein>